<dbReference type="InterPro" id="IPR018957">
    <property type="entry name" value="Znf_C3HC4_RING-type"/>
</dbReference>
<comment type="caution">
    <text evidence="10">The sequence shown here is derived from an EMBL/GenBank/DDBJ whole genome shotgun (WGS) entry which is preliminary data.</text>
</comment>
<organism evidence="10 11">
    <name type="scientific">Stentor coeruleus</name>
    <dbReference type="NCBI Taxonomy" id="5963"/>
    <lineage>
        <taxon>Eukaryota</taxon>
        <taxon>Sar</taxon>
        <taxon>Alveolata</taxon>
        <taxon>Ciliophora</taxon>
        <taxon>Postciliodesmatophora</taxon>
        <taxon>Heterotrichea</taxon>
        <taxon>Heterotrichida</taxon>
        <taxon>Stentoridae</taxon>
        <taxon>Stentor</taxon>
    </lineage>
</organism>
<evidence type="ECO:0000313" key="10">
    <source>
        <dbReference type="EMBL" id="OMJ79307.1"/>
    </source>
</evidence>
<keyword evidence="6" id="KW-0862">Zinc</keyword>
<keyword evidence="5" id="KW-0833">Ubl conjugation pathway</keyword>
<evidence type="ECO:0008006" key="12">
    <source>
        <dbReference type="Google" id="ProtNLM"/>
    </source>
</evidence>
<keyword evidence="3" id="KW-0677">Repeat</keyword>
<keyword evidence="1" id="KW-0808">Transferase</keyword>
<dbReference type="AlphaFoldDB" id="A0A1R2BRN5"/>
<dbReference type="OrthoDB" id="301105at2759"/>
<accession>A0A1R2BRN5</accession>
<evidence type="ECO:0000259" key="8">
    <source>
        <dbReference type="PROSITE" id="PS50089"/>
    </source>
</evidence>
<dbReference type="PROSITE" id="PS50089">
    <property type="entry name" value="ZF_RING_2"/>
    <property type="match status" value="1"/>
</dbReference>
<keyword evidence="11" id="KW-1185">Reference proteome</keyword>
<evidence type="ECO:0000256" key="5">
    <source>
        <dbReference type="ARBA" id="ARBA00022786"/>
    </source>
</evidence>
<evidence type="ECO:0000256" key="4">
    <source>
        <dbReference type="ARBA" id="ARBA00022771"/>
    </source>
</evidence>
<dbReference type="Pfam" id="PF00097">
    <property type="entry name" value="zf-C3HC4"/>
    <property type="match status" value="1"/>
</dbReference>
<reference evidence="10 11" key="1">
    <citation type="submission" date="2016-11" db="EMBL/GenBank/DDBJ databases">
        <title>The macronuclear genome of Stentor coeruleus: a giant cell with tiny introns.</title>
        <authorList>
            <person name="Slabodnick M."/>
            <person name="Ruby J.G."/>
            <person name="Reiff S.B."/>
            <person name="Swart E.C."/>
            <person name="Gosai S."/>
            <person name="Prabakaran S."/>
            <person name="Witkowska E."/>
            <person name="Larue G.E."/>
            <person name="Fisher S."/>
            <person name="Freeman R.M."/>
            <person name="Gunawardena J."/>
            <person name="Chu W."/>
            <person name="Stover N.A."/>
            <person name="Gregory B.D."/>
            <person name="Nowacki M."/>
            <person name="Derisi J."/>
            <person name="Roy S.W."/>
            <person name="Marshall W.F."/>
            <person name="Sood P."/>
        </authorList>
    </citation>
    <scope>NUCLEOTIDE SEQUENCE [LARGE SCALE GENOMIC DNA]</scope>
    <source>
        <strain evidence="10">WM001</strain>
    </source>
</reference>
<keyword evidence="2" id="KW-0479">Metal-binding</keyword>
<sequence>MFIIRCLKSMCKKKIKYQSSQSFNERCIESNGNNTQKNYSLPKDDLFNPNYSEPQENLILSIIPEFEANQIEHSNFDFQRLHQVSCNESNHSDENPIDLEMCVFKVPIKNDAYSKEFDSISSFKYNSMKYPKGSVKLKKNNCSSNVKKSMKQSQTIYFDSLDDNFSDLSDNKVSSSLKIIIKSKKQNQLLLNDQLQLNLSFDLEKYSHLKEEVIDPKNNERECIKNKEVIDPKNDKQESIKDQEEMNFINKDNQENNCEIPIKETLINIFDQSQDDNILIKTQEDIMKLRENELLMINSTVDKTKTCIFCQFLINEEDISFSLLCKHKSCFICIYNKLQDIIEENDTQFLMCACDTVIHINLLAKNIELESLNLYVEIISRISKISISIKSYCPYCLHFNEKIISNQINICENCKNHFCLKCGLAHFTQTCLEYYNETFKEKIKEKIAKCTECNTNPFEIELGCECQLCLKCCKTIIKDFLYNDNPIQDPICFKHNIIIPRMYIYQAFGGKNFFIKEQEKAIDFTILSPMFNCEICFFRLSVNQSITLGCDHRFCGNCIKLHLNCLMREYSFANKIECPICNKPIDYEILKNNSDPDAFESYLKFSVMIFQPEDKVEVMKWCKNCDFGCIVSVDQETFICPNCQPGYYEDYEKSESKDVISTKSSLDLKEKKEFLEIFYQNYVKCPNCSEAIEKVAGCNFLTCYWPRCTEISFCALCSKKLTKDQHYSHYKVSGPFGKTCNTLDQIADESFIY</sequence>
<evidence type="ECO:0000256" key="7">
    <source>
        <dbReference type="PROSITE-ProRule" id="PRU00175"/>
    </source>
</evidence>
<dbReference type="GO" id="GO:0016567">
    <property type="term" value="P:protein ubiquitination"/>
    <property type="evidence" value="ECO:0007669"/>
    <property type="project" value="InterPro"/>
</dbReference>
<feature type="domain" description="RING-type" evidence="8">
    <location>
        <begin position="533"/>
        <end position="582"/>
    </location>
</feature>
<evidence type="ECO:0000313" key="11">
    <source>
        <dbReference type="Proteomes" id="UP000187209"/>
    </source>
</evidence>
<dbReference type="PANTHER" id="PTHR11685">
    <property type="entry name" value="RBR FAMILY RING FINGER AND IBR DOMAIN-CONTAINING"/>
    <property type="match status" value="1"/>
</dbReference>
<dbReference type="PROSITE" id="PS00518">
    <property type="entry name" value="ZF_RING_1"/>
    <property type="match status" value="1"/>
</dbReference>
<feature type="domain" description="RING-type" evidence="9">
    <location>
        <begin position="529"/>
        <end position="740"/>
    </location>
</feature>
<name>A0A1R2BRN5_9CILI</name>
<evidence type="ECO:0000256" key="3">
    <source>
        <dbReference type="ARBA" id="ARBA00022737"/>
    </source>
</evidence>
<dbReference type="InterPro" id="IPR001841">
    <property type="entry name" value="Znf_RING"/>
</dbReference>
<dbReference type="InterPro" id="IPR044066">
    <property type="entry name" value="TRIAD_supradom"/>
</dbReference>
<dbReference type="InterPro" id="IPR031127">
    <property type="entry name" value="E3_UB_ligase_RBR"/>
</dbReference>
<dbReference type="InterPro" id="IPR013083">
    <property type="entry name" value="Znf_RING/FYVE/PHD"/>
</dbReference>
<evidence type="ECO:0000256" key="2">
    <source>
        <dbReference type="ARBA" id="ARBA00022723"/>
    </source>
</evidence>
<dbReference type="InterPro" id="IPR017907">
    <property type="entry name" value="Znf_RING_CS"/>
</dbReference>
<evidence type="ECO:0000259" key="9">
    <source>
        <dbReference type="PROSITE" id="PS51873"/>
    </source>
</evidence>
<keyword evidence="4 7" id="KW-0863">Zinc-finger</keyword>
<dbReference type="Proteomes" id="UP000187209">
    <property type="component" value="Unassembled WGS sequence"/>
</dbReference>
<dbReference type="SUPFAM" id="SSF57850">
    <property type="entry name" value="RING/U-box"/>
    <property type="match status" value="3"/>
</dbReference>
<dbReference type="Gene3D" id="1.20.120.1750">
    <property type="match status" value="1"/>
</dbReference>
<proteinExistence type="predicted"/>
<gene>
    <name evidence="10" type="ORF">SteCoe_20731</name>
</gene>
<dbReference type="GO" id="GO:0008270">
    <property type="term" value="F:zinc ion binding"/>
    <property type="evidence" value="ECO:0007669"/>
    <property type="project" value="UniProtKB-KW"/>
</dbReference>
<dbReference type="SMART" id="SM00184">
    <property type="entry name" value="RING"/>
    <property type="match status" value="2"/>
</dbReference>
<protein>
    <recommendedName>
        <fullName evidence="12">RING-type domain-containing protein</fullName>
    </recommendedName>
</protein>
<dbReference type="Gene3D" id="3.30.40.10">
    <property type="entry name" value="Zinc/RING finger domain, C3HC4 (zinc finger)"/>
    <property type="match status" value="1"/>
</dbReference>
<dbReference type="PROSITE" id="PS51873">
    <property type="entry name" value="TRIAD"/>
    <property type="match status" value="1"/>
</dbReference>
<evidence type="ECO:0000256" key="6">
    <source>
        <dbReference type="ARBA" id="ARBA00022833"/>
    </source>
</evidence>
<evidence type="ECO:0000256" key="1">
    <source>
        <dbReference type="ARBA" id="ARBA00022679"/>
    </source>
</evidence>
<dbReference type="GO" id="GO:0004842">
    <property type="term" value="F:ubiquitin-protein transferase activity"/>
    <property type="evidence" value="ECO:0007669"/>
    <property type="project" value="InterPro"/>
</dbReference>
<dbReference type="EMBL" id="MPUH01000478">
    <property type="protein sequence ID" value="OMJ79307.1"/>
    <property type="molecule type" value="Genomic_DNA"/>
</dbReference>